<keyword evidence="3" id="KW-1003">Cell membrane</keyword>
<proteinExistence type="predicted"/>
<dbReference type="Gene3D" id="3.20.20.450">
    <property type="entry name" value="EAL domain"/>
    <property type="match status" value="1"/>
</dbReference>
<evidence type="ECO:0000259" key="10">
    <source>
        <dbReference type="PROSITE" id="PS50883"/>
    </source>
</evidence>
<dbReference type="SUPFAM" id="SSF141868">
    <property type="entry name" value="EAL domain-like"/>
    <property type="match status" value="1"/>
</dbReference>
<keyword evidence="12" id="KW-1185">Reference proteome</keyword>
<dbReference type="InterPro" id="IPR024744">
    <property type="entry name" value="CSS-motif_dom"/>
</dbReference>
<comment type="caution">
    <text evidence="11">The sequence shown here is derived from an EMBL/GenBank/DDBJ whole genome shotgun (WGS) entry which is preliminary data.</text>
</comment>
<evidence type="ECO:0000256" key="2">
    <source>
        <dbReference type="ARBA" id="ARBA00012282"/>
    </source>
</evidence>
<name>A0ABX0Y8X4_9PSED</name>
<keyword evidence="4" id="KW-0973">c-di-GMP</keyword>
<dbReference type="InterPro" id="IPR001633">
    <property type="entry name" value="EAL_dom"/>
</dbReference>
<dbReference type="PANTHER" id="PTHR33121">
    <property type="entry name" value="CYCLIC DI-GMP PHOSPHODIESTERASE PDEF"/>
    <property type="match status" value="1"/>
</dbReference>
<evidence type="ECO:0000256" key="9">
    <source>
        <dbReference type="ARBA" id="ARBA00034290"/>
    </source>
</evidence>
<dbReference type="RefSeq" id="WP_168081109.1">
    <property type="nucleotide sequence ID" value="NZ_JAAVJI010000001.1"/>
</dbReference>
<sequence>MSSPLMSHRVHQWLVVTLVALLPILLGVPMLGWQVESDRQAQSQREAKLAIERFDTLFDNAAGAAQALAPVVGQPCSQASLSLREQVTGNPYVRSTSLVNQGRVYCSSLYGAFNERFSLDGYSEGRLRLFEADTVTPGRALLVYRQATSTGAALATVDGQHLANVLSVPEGDGHMLLGVGPAWMTAQGVVSRRAITFLSGEAKAASARYPYRVIVGYETSATWSRLLQEYPTLGLLGLLGLGAGLACRWQQRRARSPKQDMLRALAAGEFVPFFQPVVSSKTGQWTGVEVLMRWHHPREGLVRPDLFIPYAETCGLIVPMTRSLIRQTAAVLAPVAGSVGDGFHVGINLAAAHCDDPTLVDDCRAFLAAFPPGRVQLVLELTERELLSPEPSVLALFSTLRAMGIKIALDDFGTGNSSLSYLHQFQVDYLKIDQSFVAMIGNQALGRHILDSIIALCGKLGLDVVAEGVETQEQLDYLANQGVAYLQGYLFARPMPAPVFVEQLATTAQQAAATALAPTPLLR</sequence>
<reference evidence="11 12" key="1">
    <citation type="submission" date="2020-03" db="EMBL/GenBank/DDBJ databases">
        <authorList>
            <person name="Wang L."/>
            <person name="He N."/>
            <person name="Li Y."/>
            <person name="Fang Y."/>
            <person name="Zhang F."/>
        </authorList>
    </citation>
    <scope>NUCLEOTIDE SEQUENCE [LARGE SCALE GENOMIC DNA]</scope>
    <source>
        <strain evidence="12">hsmgli-8</strain>
    </source>
</reference>
<gene>
    <name evidence="11" type="ORF">HBH25_02370</name>
</gene>
<evidence type="ECO:0000256" key="8">
    <source>
        <dbReference type="ARBA" id="ARBA00023136"/>
    </source>
</evidence>
<organism evidence="11 12">
    <name type="scientific">Pseudomonas quercus</name>
    <dbReference type="NCBI Taxonomy" id="2722792"/>
    <lineage>
        <taxon>Bacteria</taxon>
        <taxon>Pseudomonadati</taxon>
        <taxon>Pseudomonadota</taxon>
        <taxon>Gammaproteobacteria</taxon>
        <taxon>Pseudomonadales</taxon>
        <taxon>Pseudomonadaceae</taxon>
        <taxon>Pseudomonas</taxon>
    </lineage>
</organism>
<dbReference type="Pfam" id="PF00563">
    <property type="entry name" value="EAL"/>
    <property type="match status" value="1"/>
</dbReference>
<dbReference type="InterPro" id="IPR050706">
    <property type="entry name" value="Cyclic-di-GMP_PDE-like"/>
</dbReference>
<evidence type="ECO:0000256" key="6">
    <source>
        <dbReference type="ARBA" id="ARBA00022801"/>
    </source>
</evidence>
<keyword evidence="8" id="KW-0472">Membrane</keyword>
<dbReference type="Proteomes" id="UP000746535">
    <property type="component" value="Unassembled WGS sequence"/>
</dbReference>
<evidence type="ECO:0000313" key="12">
    <source>
        <dbReference type="Proteomes" id="UP000746535"/>
    </source>
</evidence>
<feature type="domain" description="EAL" evidence="10">
    <location>
        <begin position="254"/>
        <end position="508"/>
    </location>
</feature>
<dbReference type="EC" id="3.1.4.52" evidence="2"/>
<evidence type="ECO:0000256" key="4">
    <source>
        <dbReference type="ARBA" id="ARBA00022636"/>
    </source>
</evidence>
<dbReference type="EMBL" id="JAAVJI010000001">
    <property type="protein sequence ID" value="NJO99711.1"/>
    <property type="molecule type" value="Genomic_DNA"/>
</dbReference>
<dbReference type="PROSITE" id="PS50883">
    <property type="entry name" value="EAL"/>
    <property type="match status" value="1"/>
</dbReference>
<evidence type="ECO:0000313" key="11">
    <source>
        <dbReference type="EMBL" id="NJO99711.1"/>
    </source>
</evidence>
<evidence type="ECO:0000256" key="7">
    <source>
        <dbReference type="ARBA" id="ARBA00022989"/>
    </source>
</evidence>
<comment type="catalytic activity">
    <reaction evidence="9">
        <text>3',3'-c-di-GMP + H2O = 5'-phosphoguanylyl(3'-&gt;5')guanosine + H(+)</text>
        <dbReference type="Rhea" id="RHEA:24902"/>
        <dbReference type="ChEBI" id="CHEBI:15377"/>
        <dbReference type="ChEBI" id="CHEBI:15378"/>
        <dbReference type="ChEBI" id="CHEBI:58754"/>
        <dbReference type="ChEBI" id="CHEBI:58805"/>
        <dbReference type="EC" id="3.1.4.52"/>
    </reaction>
</comment>
<dbReference type="PANTHER" id="PTHR33121:SF80">
    <property type="entry name" value="CYCLIC DI-GMP PHOSPHODIESTERASE PDEL"/>
    <property type="match status" value="1"/>
</dbReference>
<evidence type="ECO:0000256" key="3">
    <source>
        <dbReference type="ARBA" id="ARBA00022475"/>
    </source>
</evidence>
<comment type="subcellular location">
    <subcellularLocation>
        <location evidence="1">Cell membrane</location>
        <topology evidence="1">Multi-pass membrane protein</topology>
    </subcellularLocation>
</comment>
<keyword evidence="5" id="KW-0812">Transmembrane</keyword>
<accession>A0ABX0Y8X4</accession>
<evidence type="ECO:0000256" key="5">
    <source>
        <dbReference type="ARBA" id="ARBA00022692"/>
    </source>
</evidence>
<dbReference type="InterPro" id="IPR035919">
    <property type="entry name" value="EAL_sf"/>
</dbReference>
<dbReference type="Pfam" id="PF12792">
    <property type="entry name" value="CSS-motif"/>
    <property type="match status" value="1"/>
</dbReference>
<keyword evidence="7" id="KW-1133">Transmembrane helix</keyword>
<evidence type="ECO:0000256" key="1">
    <source>
        <dbReference type="ARBA" id="ARBA00004651"/>
    </source>
</evidence>
<dbReference type="CDD" id="cd01948">
    <property type="entry name" value="EAL"/>
    <property type="match status" value="1"/>
</dbReference>
<keyword evidence="6" id="KW-0378">Hydrolase</keyword>
<dbReference type="SMART" id="SM00052">
    <property type="entry name" value="EAL"/>
    <property type="match status" value="1"/>
</dbReference>
<protein>
    <recommendedName>
        <fullName evidence="2">cyclic-guanylate-specific phosphodiesterase</fullName>
        <ecNumber evidence="2">3.1.4.52</ecNumber>
    </recommendedName>
</protein>